<evidence type="ECO:0000313" key="3">
    <source>
        <dbReference type="Proteomes" id="UP000772434"/>
    </source>
</evidence>
<proteinExistence type="predicted"/>
<comment type="caution">
    <text evidence="2">The sequence shown here is derived from an EMBL/GenBank/DDBJ whole genome shotgun (WGS) entry which is preliminary data.</text>
</comment>
<gene>
    <name evidence="2" type="ORF">BDP27DRAFT_1339059</name>
</gene>
<feature type="compositionally biased region" description="Pro residues" evidence="1">
    <location>
        <begin position="134"/>
        <end position="149"/>
    </location>
</feature>
<evidence type="ECO:0000313" key="2">
    <source>
        <dbReference type="EMBL" id="KAF9060805.1"/>
    </source>
</evidence>
<dbReference type="AlphaFoldDB" id="A0A9P5PEU6"/>
<reference evidence="2" key="1">
    <citation type="submission" date="2020-11" db="EMBL/GenBank/DDBJ databases">
        <authorList>
            <consortium name="DOE Joint Genome Institute"/>
            <person name="Ahrendt S."/>
            <person name="Riley R."/>
            <person name="Andreopoulos W."/>
            <person name="Labutti K."/>
            <person name="Pangilinan J."/>
            <person name="Ruiz-Duenas F.J."/>
            <person name="Barrasa J.M."/>
            <person name="Sanchez-Garcia M."/>
            <person name="Camarero S."/>
            <person name="Miyauchi S."/>
            <person name="Serrano A."/>
            <person name="Linde D."/>
            <person name="Babiker R."/>
            <person name="Drula E."/>
            <person name="Ayuso-Fernandez I."/>
            <person name="Pacheco R."/>
            <person name="Padilla G."/>
            <person name="Ferreira P."/>
            <person name="Barriuso J."/>
            <person name="Kellner H."/>
            <person name="Castanera R."/>
            <person name="Alfaro M."/>
            <person name="Ramirez L."/>
            <person name="Pisabarro A.G."/>
            <person name="Kuo A."/>
            <person name="Tritt A."/>
            <person name="Lipzen A."/>
            <person name="He G."/>
            <person name="Yan M."/>
            <person name="Ng V."/>
            <person name="Cullen D."/>
            <person name="Martin F."/>
            <person name="Rosso M.-N."/>
            <person name="Henrissat B."/>
            <person name="Hibbett D."/>
            <person name="Martinez A.T."/>
            <person name="Grigoriev I.V."/>
        </authorList>
    </citation>
    <scope>NUCLEOTIDE SEQUENCE</scope>
    <source>
        <strain evidence="2">AH 40177</strain>
    </source>
</reference>
<feature type="compositionally biased region" description="Low complexity" evidence="1">
    <location>
        <begin position="20"/>
        <end position="51"/>
    </location>
</feature>
<dbReference type="OrthoDB" id="3242468at2759"/>
<protein>
    <submittedName>
        <fullName evidence="2">Uncharacterized protein</fullName>
    </submittedName>
</protein>
<feature type="non-terminal residue" evidence="2">
    <location>
        <position position="181"/>
    </location>
</feature>
<feature type="compositionally biased region" description="Basic residues" evidence="1">
    <location>
        <begin position="70"/>
        <end position="82"/>
    </location>
</feature>
<feature type="region of interest" description="Disordered" evidence="1">
    <location>
        <begin position="1"/>
        <end position="82"/>
    </location>
</feature>
<sequence length="181" mass="19628">MMERFVLPAPESYNNEQHCSQSQTRGRGSRSTFSGRKTASSSLNLASSPSNYTHSSSASFIPPPAPPPTKRPRQPGHTPTKLHFHSLFAPTRNAPTPAAILYDVILPPSRNSVCSCIDTSTNASSSPLQARNPPAIPSPHTPSPSPPRTPNRFLPTSKDDREIAIYLCSNLSLYAPRPKSK</sequence>
<accession>A0A9P5PEU6</accession>
<name>A0A9P5PEU6_9AGAR</name>
<dbReference type="EMBL" id="JADNRY010000226">
    <property type="protein sequence ID" value="KAF9060805.1"/>
    <property type="molecule type" value="Genomic_DNA"/>
</dbReference>
<feature type="compositionally biased region" description="Polar residues" evidence="1">
    <location>
        <begin position="120"/>
        <end position="129"/>
    </location>
</feature>
<evidence type="ECO:0000256" key="1">
    <source>
        <dbReference type="SAM" id="MobiDB-lite"/>
    </source>
</evidence>
<dbReference type="Proteomes" id="UP000772434">
    <property type="component" value="Unassembled WGS sequence"/>
</dbReference>
<feature type="region of interest" description="Disordered" evidence="1">
    <location>
        <begin position="120"/>
        <end position="156"/>
    </location>
</feature>
<keyword evidence="3" id="KW-1185">Reference proteome</keyword>
<organism evidence="2 3">
    <name type="scientific">Rhodocollybia butyracea</name>
    <dbReference type="NCBI Taxonomy" id="206335"/>
    <lineage>
        <taxon>Eukaryota</taxon>
        <taxon>Fungi</taxon>
        <taxon>Dikarya</taxon>
        <taxon>Basidiomycota</taxon>
        <taxon>Agaricomycotina</taxon>
        <taxon>Agaricomycetes</taxon>
        <taxon>Agaricomycetidae</taxon>
        <taxon>Agaricales</taxon>
        <taxon>Marasmiineae</taxon>
        <taxon>Omphalotaceae</taxon>
        <taxon>Rhodocollybia</taxon>
    </lineage>
</organism>